<dbReference type="AlphaFoldDB" id="A0A6M3IM08"/>
<gene>
    <name evidence="1" type="ORF">MM415B01499_0012</name>
</gene>
<proteinExistence type="predicted"/>
<protein>
    <submittedName>
        <fullName evidence="1">Uncharacterized protein</fullName>
    </submittedName>
</protein>
<evidence type="ECO:0000313" key="1">
    <source>
        <dbReference type="EMBL" id="QJA58127.1"/>
    </source>
</evidence>
<dbReference type="EMBL" id="MT141309">
    <property type="protein sequence ID" value="QJA58127.1"/>
    <property type="molecule type" value="Genomic_DNA"/>
</dbReference>
<name>A0A6M3IM08_9ZZZZ</name>
<sequence length="169" mass="18696">MSHKPKYIPGDYWMSCEICGFDYRASQMRKRWDGLWVCAKDFERRHPQDRIKTTRDRQRVPVASPDGKTDLYSTTLLGGVSAGAKTMNVADTSHIADGDSIGIALRSTTEAWGTSEVIQWTFVDGTPTAVTVILNDGLWEDAANGNTVYLSQDAGDTFIDPQDTQASDL</sequence>
<reference evidence="1" key="1">
    <citation type="submission" date="2020-03" db="EMBL/GenBank/DDBJ databases">
        <title>The deep terrestrial virosphere.</title>
        <authorList>
            <person name="Holmfeldt K."/>
            <person name="Nilsson E."/>
            <person name="Simone D."/>
            <person name="Lopez-Fernandez M."/>
            <person name="Wu X."/>
            <person name="de Brujin I."/>
            <person name="Lundin D."/>
            <person name="Andersson A."/>
            <person name="Bertilsson S."/>
            <person name="Dopson M."/>
        </authorList>
    </citation>
    <scope>NUCLEOTIDE SEQUENCE</scope>
    <source>
        <strain evidence="1">MM415B01499</strain>
    </source>
</reference>
<organism evidence="1">
    <name type="scientific">viral metagenome</name>
    <dbReference type="NCBI Taxonomy" id="1070528"/>
    <lineage>
        <taxon>unclassified sequences</taxon>
        <taxon>metagenomes</taxon>
        <taxon>organismal metagenomes</taxon>
    </lineage>
</organism>
<accession>A0A6M3IM08</accession>